<evidence type="ECO:0000313" key="1">
    <source>
        <dbReference type="EMBL" id="KAK3911408.1"/>
    </source>
</evidence>
<feature type="non-terminal residue" evidence="1">
    <location>
        <position position="182"/>
    </location>
</feature>
<gene>
    <name evidence="1" type="ORF">KUF71_004410</name>
</gene>
<reference evidence="1" key="1">
    <citation type="submission" date="2021-07" db="EMBL/GenBank/DDBJ databases">
        <authorList>
            <person name="Catto M.A."/>
            <person name="Jacobson A."/>
            <person name="Kennedy G."/>
            <person name="Labadie P."/>
            <person name="Hunt B.G."/>
            <person name="Srinivasan R."/>
        </authorList>
    </citation>
    <scope>NUCLEOTIDE SEQUENCE</scope>
    <source>
        <strain evidence="1">PL_HMW_Pooled</strain>
        <tissue evidence="1">Head</tissue>
    </source>
</reference>
<protein>
    <submittedName>
        <fullName evidence="1">Queuine tRNA-ribosyltransferase</fullName>
    </submittedName>
</protein>
<accession>A0AAE1GYY2</accession>
<comment type="caution">
    <text evidence="1">The sequence shown here is derived from an EMBL/GenBank/DDBJ whole genome shotgun (WGS) entry which is preliminary data.</text>
</comment>
<proteinExistence type="predicted"/>
<dbReference type="EMBL" id="JAHWGI010000264">
    <property type="protein sequence ID" value="KAK3911408.1"/>
    <property type="molecule type" value="Genomic_DNA"/>
</dbReference>
<reference evidence="1" key="2">
    <citation type="journal article" date="2023" name="BMC Genomics">
        <title>Pest status, molecular evolution, and epigenetic factors derived from the genome assembly of Frankliniella fusca, a thysanopteran phytovirus vector.</title>
        <authorList>
            <person name="Catto M.A."/>
            <person name="Labadie P.E."/>
            <person name="Jacobson A.L."/>
            <person name="Kennedy G.G."/>
            <person name="Srinivasan R."/>
            <person name="Hunt B.G."/>
        </authorList>
    </citation>
    <scope>NUCLEOTIDE SEQUENCE</scope>
    <source>
        <strain evidence="1">PL_HMW_Pooled</strain>
    </source>
</reference>
<evidence type="ECO:0000313" key="2">
    <source>
        <dbReference type="Proteomes" id="UP001219518"/>
    </source>
</evidence>
<dbReference type="AlphaFoldDB" id="A0AAE1GYY2"/>
<keyword evidence="2" id="KW-1185">Reference proteome</keyword>
<name>A0AAE1GYY2_9NEOP</name>
<organism evidence="1 2">
    <name type="scientific">Frankliniella fusca</name>
    <dbReference type="NCBI Taxonomy" id="407009"/>
    <lineage>
        <taxon>Eukaryota</taxon>
        <taxon>Metazoa</taxon>
        <taxon>Ecdysozoa</taxon>
        <taxon>Arthropoda</taxon>
        <taxon>Hexapoda</taxon>
        <taxon>Insecta</taxon>
        <taxon>Pterygota</taxon>
        <taxon>Neoptera</taxon>
        <taxon>Paraneoptera</taxon>
        <taxon>Thysanoptera</taxon>
        <taxon>Terebrantia</taxon>
        <taxon>Thripoidea</taxon>
        <taxon>Thripidae</taxon>
        <taxon>Frankliniella</taxon>
    </lineage>
</organism>
<dbReference type="Proteomes" id="UP001219518">
    <property type="component" value="Unassembled WGS sequence"/>
</dbReference>
<sequence>SKLQGTFLAHARLSTVHTLRRRSRQSPNTRKKCTTPFQGLEPPCKCKLCKLQGTFLAHARLSTLHTLRRRRRQSPNTRKKCTTPFQGLEPPCKCKLVEVKCIRRSRKNSTLLKPCGEKVRITNKIVCKLRKLAVMHIIEVWIGSKPKVACIGHASHLNLLHKYYVKSAVFQIQDYAAPTFKN</sequence>